<organism evidence="1 2">
    <name type="scientific">Cochliobolus carbonum (strain 26-R-13)</name>
    <name type="common">Maize leaf spot fungus</name>
    <name type="synonym">Bipolaris zeicola</name>
    <dbReference type="NCBI Taxonomy" id="930089"/>
    <lineage>
        <taxon>Eukaryota</taxon>
        <taxon>Fungi</taxon>
        <taxon>Dikarya</taxon>
        <taxon>Ascomycota</taxon>
        <taxon>Pezizomycotina</taxon>
        <taxon>Dothideomycetes</taxon>
        <taxon>Pleosporomycetidae</taxon>
        <taxon>Pleosporales</taxon>
        <taxon>Pleosporineae</taxon>
        <taxon>Pleosporaceae</taxon>
        <taxon>Bipolaris</taxon>
    </lineage>
</organism>
<dbReference type="AlphaFoldDB" id="W6XPP0"/>
<evidence type="ECO:0008006" key="3">
    <source>
        <dbReference type="Google" id="ProtNLM"/>
    </source>
</evidence>
<keyword evidence="2" id="KW-1185">Reference proteome</keyword>
<feature type="non-terminal residue" evidence="1">
    <location>
        <position position="119"/>
    </location>
</feature>
<protein>
    <recommendedName>
        <fullName evidence="3">Reverse transcriptase RNase H-like domain-containing protein</fullName>
    </recommendedName>
</protein>
<evidence type="ECO:0000313" key="1">
    <source>
        <dbReference type="EMBL" id="EUC27205.1"/>
    </source>
</evidence>
<dbReference type="HOGENOM" id="CLU_2050852_0_0_1"/>
<dbReference type="EMBL" id="KI964981">
    <property type="protein sequence ID" value="EUC27205.1"/>
    <property type="molecule type" value="Genomic_DNA"/>
</dbReference>
<dbReference type="GeneID" id="19150564"/>
<dbReference type="STRING" id="930089.W6XPP0"/>
<name>W6XPP0_COCC2</name>
<proteinExistence type="predicted"/>
<dbReference type="KEGG" id="bze:COCCADRAFT_67855"/>
<sequence length="119" mass="13843">MNRWLGTILQYDCEIVHVPGKKNVIPDALSRYPQPEGWAAPEKDEEDLEPFVDSVLDKHEEADLVAAIEGCQPRILIDEYSNEWEEIAIYLRTLRRPSSLRGESLRRWTKAAAKYFVRE</sequence>
<evidence type="ECO:0000313" key="2">
    <source>
        <dbReference type="Proteomes" id="UP000053841"/>
    </source>
</evidence>
<dbReference type="Proteomes" id="UP000053841">
    <property type="component" value="Unassembled WGS sequence"/>
</dbReference>
<gene>
    <name evidence="1" type="ORF">COCCADRAFT_67855</name>
</gene>
<reference evidence="1 2" key="1">
    <citation type="journal article" date="2013" name="PLoS Genet.">
        <title>Comparative genome structure, secondary metabolite, and effector coding capacity across Cochliobolus pathogens.</title>
        <authorList>
            <person name="Condon B.J."/>
            <person name="Leng Y."/>
            <person name="Wu D."/>
            <person name="Bushley K.E."/>
            <person name="Ohm R.A."/>
            <person name="Otillar R."/>
            <person name="Martin J."/>
            <person name="Schackwitz W."/>
            <person name="Grimwood J."/>
            <person name="MohdZainudin N."/>
            <person name="Xue C."/>
            <person name="Wang R."/>
            <person name="Manning V.A."/>
            <person name="Dhillon B."/>
            <person name="Tu Z.J."/>
            <person name="Steffenson B.J."/>
            <person name="Salamov A."/>
            <person name="Sun H."/>
            <person name="Lowry S."/>
            <person name="LaButti K."/>
            <person name="Han J."/>
            <person name="Copeland A."/>
            <person name="Lindquist E."/>
            <person name="Barry K."/>
            <person name="Schmutz J."/>
            <person name="Baker S.E."/>
            <person name="Ciuffetti L.M."/>
            <person name="Grigoriev I.V."/>
            <person name="Zhong S."/>
            <person name="Turgeon B.G."/>
        </authorList>
    </citation>
    <scope>NUCLEOTIDE SEQUENCE [LARGE SCALE GENOMIC DNA]</scope>
    <source>
        <strain evidence="1 2">26-R-13</strain>
    </source>
</reference>
<dbReference type="OrthoDB" id="3691706at2759"/>
<dbReference type="RefSeq" id="XP_007718489.1">
    <property type="nucleotide sequence ID" value="XM_007720299.1"/>
</dbReference>
<accession>W6XPP0</accession>